<sequence length="34" mass="3896">MNILAKNIKLKLAYSIAIILYENGLNKFNNLAWS</sequence>
<gene>
    <name evidence="1" type="ORF">F964_04201</name>
</gene>
<dbReference type="AlphaFoldDB" id="N8Y826"/>
<proteinExistence type="predicted"/>
<name>N8Y826_ACIGI</name>
<protein>
    <submittedName>
        <fullName evidence="1">Uncharacterized protein</fullName>
    </submittedName>
</protein>
<dbReference type="EMBL" id="APPJ01000014">
    <property type="protein sequence ID" value="ENV15475.1"/>
    <property type="molecule type" value="Genomic_DNA"/>
</dbReference>
<evidence type="ECO:0000313" key="1">
    <source>
        <dbReference type="EMBL" id="ENV15475.1"/>
    </source>
</evidence>
<organism evidence="1 2">
    <name type="scientific">Acinetobacter guillouiae NIPH 991</name>
    <dbReference type="NCBI Taxonomy" id="1217656"/>
    <lineage>
        <taxon>Bacteria</taxon>
        <taxon>Pseudomonadati</taxon>
        <taxon>Pseudomonadota</taxon>
        <taxon>Gammaproteobacteria</taxon>
        <taxon>Moraxellales</taxon>
        <taxon>Moraxellaceae</taxon>
        <taxon>Acinetobacter</taxon>
    </lineage>
</organism>
<accession>N8Y826</accession>
<comment type="caution">
    <text evidence="1">The sequence shown here is derived from an EMBL/GenBank/DDBJ whole genome shotgun (WGS) entry which is preliminary data.</text>
</comment>
<dbReference type="HOGENOM" id="CLU_3371498_0_0_6"/>
<dbReference type="Proteomes" id="UP000013148">
    <property type="component" value="Unassembled WGS sequence"/>
</dbReference>
<reference evidence="1 2" key="1">
    <citation type="submission" date="2013-02" db="EMBL/GenBank/DDBJ databases">
        <title>The Genome Sequence of Acinetobacter guillouiae NIPH 991.</title>
        <authorList>
            <consortium name="The Broad Institute Genome Sequencing Platform"/>
            <consortium name="The Broad Institute Genome Sequencing Center for Infectious Disease"/>
            <person name="Cerqueira G."/>
            <person name="Feldgarden M."/>
            <person name="Courvalin P."/>
            <person name="Perichon B."/>
            <person name="Grillot-Courvalin C."/>
            <person name="Clermont D."/>
            <person name="Rocha E."/>
            <person name="Yoon E.-J."/>
            <person name="Nemec A."/>
            <person name="Walker B."/>
            <person name="Young S.K."/>
            <person name="Zeng Q."/>
            <person name="Gargeya S."/>
            <person name="Fitzgerald M."/>
            <person name="Haas B."/>
            <person name="Abouelleil A."/>
            <person name="Alvarado L."/>
            <person name="Arachchi H.M."/>
            <person name="Berlin A.M."/>
            <person name="Chapman S.B."/>
            <person name="Dewar J."/>
            <person name="Goldberg J."/>
            <person name="Griggs A."/>
            <person name="Gujja S."/>
            <person name="Hansen M."/>
            <person name="Howarth C."/>
            <person name="Imamovic A."/>
            <person name="Larimer J."/>
            <person name="McCowan C."/>
            <person name="Murphy C."/>
            <person name="Neiman D."/>
            <person name="Pearson M."/>
            <person name="Priest M."/>
            <person name="Roberts A."/>
            <person name="Saif S."/>
            <person name="Shea T."/>
            <person name="Sisk P."/>
            <person name="Sykes S."/>
            <person name="Wortman J."/>
            <person name="Nusbaum C."/>
            <person name="Birren B."/>
        </authorList>
    </citation>
    <scope>NUCLEOTIDE SEQUENCE [LARGE SCALE GENOMIC DNA]</scope>
    <source>
        <strain evidence="1 2">NIPH 991</strain>
    </source>
</reference>
<keyword evidence="2" id="KW-1185">Reference proteome</keyword>
<evidence type="ECO:0000313" key="2">
    <source>
        <dbReference type="Proteomes" id="UP000013148"/>
    </source>
</evidence>